<dbReference type="Proteomes" id="UP000275772">
    <property type="component" value="Unassembled WGS sequence"/>
</dbReference>
<dbReference type="VEuPathDB" id="FungiDB:BLGHR1_12371"/>
<sequence length="369" mass="42195">MAKKEDLMTSTGDNKKLLEHFDDQQLFNEKLKSWFDGFESVLSTQTDLVMCHVTEENKKMGSRMDKIESRLENFESKIDRIETLLTEISSSLKNSPPQQPASHSEDQSARSSPPEKASTPALEIDKGNAPAGPQASMPDESDKSNIVEEIEPPILSPGAKFVKDVWPQALLPHEITHKADTSINNNVIIRPDLCLDKADSSVVVKLAEIQSAFKSGLLPYWYWPWRLSQEMKDDFQGTRVWAEENNFVTWPLLLEEIFKTMQRLDVLQTPATIFTRLAPESGEDIDSFAMRIKKSYYKLSKPDRESDITRNDLSYIVQTHIPQVWTHLQPMMVGKPNYHCIDILVQIARGISKWPKQISQCANKDTYYY</sequence>
<dbReference type="Gene3D" id="1.20.5.110">
    <property type="match status" value="1"/>
</dbReference>
<dbReference type="AlphaFoldDB" id="A0A383UMS1"/>
<evidence type="ECO:0000256" key="2">
    <source>
        <dbReference type="SAM" id="MobiDB-lite"/>
    </source>
</evidence>
<feature type="region of interest" description="Disordered" evidence="2">
    <location>
        <begin position="91"/>
        <end position="143"/>
    </location>
</feature>
<name>A0A383UMS1_BLUHO</name>
<evidence type="ECO:0000313" key="4">
    <source>
        <dbReference type="Proteomes" id="UP000275772"/>
    </source>
</evidence>
<evidence type="ECO:0000256" key="1">
    <source>
        <dbReference type="SAM" id="Coils"/>
    </source>
</evidence>
<feature type="coiled-coil region" evidence="1">
    <location>
        <begin position="57"/>
        <end position="84"/>
    </location>
</feature>
<protein>
    <submittedName>
        <fullName evidence="3">Uncharacterized protein</fullName>
    </submittedName>
</protein>
<reference evidence="3 4" key="1">
    <citation type="submission" date="2017-11" db="EMBL/GenBank/DDBJ databases">
        <authorList>
            <person name="Kracher B."/>
        </authorList>
    </citation>
    <scope>NUCLEOTIDE SEQUENCE [LARGE SCALE GENOMIC DNA]</scope>
    <source>
        <strain evidence="3 4">RACE1</strain>
    </source>
</reference>
<dbReference type="EMBL" id="UNSH01000036">
    <property type="protein sequence ID" value="SZF01603.1"/>
    <property type="molecule type" value="Genomic_DNA"/>
</dbReference>
<accession>A0A383UMS1</accession>
<keyword evidence="1" id="KW-0175">Coiled coil</keyword>
<proteinExistence type="predicted"/>
<gene>
    <name evidence="3" type="ORF">BLGHR1_12371</name>
</gene>
<evidence type="ECO:0000313" key="3">
    <source>
        <dbReference type="EMBL" id="SZF01603.1"/>
    </source>
</evidence>
<organism evidence="3 4">
    <name type="scientific">Blumeria hordei</name>
    <name type="common">Barley powdery mildew</name>
    <name type="synonym">Blumeria graminis f. sp. hordei</name>
    <dbReference type="NCBI Taxonomy" id="2867405"/>
    <lineage>
        <taxon>Eukaryota</taxon>
        <taxon>Fungi</taxon>
        <taxon>Dikarya</taxon>
        <taxon>Ascomycota</taxon>
        <taxon>Pezizomycotina</taxon>
        <taxon>Leotiomycetes</taxon>
        <taxon>Erysiphales</taxon>
        <taxon>Erysiphaceae</taxon>
        <taxon>Blumeria</taxon>
    </lineage>
</organism>
<feature type="compositionally biased region" description="Polar residues" evidence="2">
    <location>
        <begin position="91"/>
        <end position="102"/>
    </location>
</feature>